<dbReference type="Proteomes" id="UP000095558">
    <property type="component" value="Unassembled WGS sequence"/>
</dbReference>
<keyword evidence="4" id="KW-0808">Transferase</keyword>
<keyword evidence="9" id="KW-1133">Transmembrane helix</keyword>
<dbReference type="AlphaFoldDB" id="A0A174FGH6"/>
<evidence type="ECO:0000256" key="13">
    <source>
        <dbReference type="ARBA" id="ARBA00023180"/>
    </source>
</evidence>
<dbReference type="Pfam" id="PF02485">
    <property type="entry name" value="Branch"/>
    <property type="match status" value="1"/>
</dbReference>
<dbReference type="InterPro" id="IPR043538">
    <property type="entry name" value="XYLT"/>
</dbReference>
<evidence type="ECO:0000313" key="15">
    <source>
        <dbReference type="EMBL" id="CUO49352.1"/>
    </source>
</evidence>
<evidence type="ECO:0000256" key="7">
    <source>
        <dbReference type="ARBA" id="ARBA00022824"/>
    </source>
</evidence>
<keyword evidence="5" id="KW-0812">Transmembrane</keyword>
<keyword evidence="12" id="KW-1015">Disulfide bond</keyword>
<proteinExistence type="predicted"/>
<keyword evidence="8" id="KW-0735">Signal-anchor</keyword>
<dbReference type="GO" id="GO:0050650">
    <property type="term" value="P:chondroitin sulfate proteoglycan biosynthetic process"/>
    <property type="evidence" value="ECO:0007669"/>
    <property type="project" value="TreeGrafter"/>
</dbReference>
<protein>
    <recommendedName>
        <fullName evidence="14">Peptide O-xylosyltransferase</fullName>
    </recommendedName>
</protein>
<keyword evidence="7" id="KW-0256">Endoplasmic reticulum</keyword>
<dbReference type="GO" id="GO:0015012">
    <property type="term" value="P:heparan sulfate proteoglycan biosynthetic process"/>
    <property type="evidence" value="ECO:0007669"/>
    <property type="project" value="TreeGrafter"/>
</dbReference>
<dbReference type="GO" id="GO:0046872">
    <property type="term" value="F:metal ion binding"/>
    <property type="evidence" value="ECO:0007669"/>
    <property type="project" value="UniProtKB-KW"/>
</dbReference>
<evidence type="ECO:0000256" key="8">
    <source>
        <dbReference type="ARBA" id="ARBA00022968"/>
    </source>
</evidence>
<evidence type="ECO:0000256" key="6">
    <source>
        <dbReference type="ARBA" id="ARBA00022723"/>
    </source>
</evidence>
<evidence type="ECO:0000256" key="11">
    <source>
        <dbReference type="ARBA" id="ARBA00023136"/>
    </source>
</evidence>
<evidence type="ECO:0000256" key="3">
    <source>
        <dbReference type="ARBA" id="ARBA00022676"/>
    </source>
</evidence>
<dbReference type="InterPro" id="IPR003406">
    <property type="entry name" value="Glyco_trans_14"/>
</dbReference>
<keyword evidence="6" id="KW-0479">Metal-binding</keyword>
<evidence type="ECO:0000256" key="1">
    <source>
        <dbReference type="ARBA" id="ARBA00004323"/>
    </source>
</evidence>
<keyword evidence="3" id="KW-0328">Glycosyltransferase</keyword>
<organism evidence="15 16">
    <name type="scientific">Clostridium disporicum</name>
    <dbReference type="NCBI Taxonomy" id="84024"/>
    <lineage>
        <taxon>Bacteria</taxon>
        <taxon>Bacillati</taxon>
        <taxon>Bacillota</taxon>
        <taxon>Clostridia</taxon>
        <taxon>Eubacteriales</taxon>
        <taxon>Clostridiaceae</taxon>
        <taxon>Clostridium</taxon>
    </lineage>
</organism>
<evidence type="ECO:0000256" key="5">
    <source>
        <dbReference type="ARBA" id="ARBA00022692"/>
    </source>
</evidence>
<dbReference type="EMBL" id="CYZV01000027">
    <property type="protein sequence ID" value="CUO49352.1"/>
    <property type="molecule type" value="Genomic_DNA"/>
</dbReference>
<keyword evidence="10" id="KW-0333">Golgi apparatus</keyword>
<evidence type="ECO:0000256" key="14">
    <source>
        <dbReference type="ARBA" id="ARBA00042865"/>
    </source>
</evidence>
<dbReference type="PANTHER" id="PTHR46025">
    <property type="entry name" value="XYLOSYLTRANSFERASE OXT"/>
    <property type="match status" value="1"/>
</dbReference>
<reference evidence="15 16" key="1">
    <citation type="submission" date="2015-09" db="EMBL/GenBank/DDBJ databases">
        <authorList>
            <consortium name="Pathogen Informatics"/>
        </authorList>
    </citation>
    <scope>NUCLEOTIDE SEQUENCE [LARGE SCALE GENOMIC DNA]</scope>
    <source>
        <strain evidence="15 16">2789STDY5834855</strain>
    </source>
</reference>
<dbReference type="GO" id="GO:0016020">
    <property type="term" value="C:membrane"/>
    <property type="evidence" value="ECO:0007669"/>
    <property type="project" value="InterPro"/>
</dbReference>
<keyword evidence="13" id="KW-0325">Glycoprotein</keyword>
<sequence length="292" mass="34813">MNICYGIITHKNSNILRNTINLLYRDNDIILHVDKKVDKAIFGEYKSVADIMDNNVNVQWGTYSQIESTLNIIKNAMKYNFDYLCIISGDDMPLKSSTMIKEFFERNKGKEFIGIDTGINYNSIKNRVKYEHKGYHYKKNKNILEKVAAKVQKELSLQKKNNKFELLPKLYKGPNWFCVSHEFCIYLLDYIENNKWYEDAFKKSLCGDEVFFQTIIMNSKFKNRIYRLNEVDDNHMALRYIDWKTGPEYPRLLDENDFEKIKEDKNSDCIFARKFNENLDINKFNNIFNLYE</sequence>
<evidence type="ECO:0000256" key="10">
    <source>
        <dbReference type="ARBA" id="ARBA00023034"/>
    </source>
</evidence>
<evidence type="ECO:0000256" key="2">
    <source>
        <dbReference type="ARBA" id="ARBA00004648"/>
    </source>
</evidence>
<accession>A0A174FGH6</accession>
<dbReference type="PANTHER" id="PTHR46025:SF3">
    <property type="entry name" value="XYLOSYLTRANSFERASE OXT"/>
    <property type="match status" value="1"/>
</dbReference>
<evidence type="ECO:0000256" key="4">
    <source>
        <dbReference type="ARBA" id="ARBA00022679"/>
    </source>
</evidence>
<evidence type="ECO:0000313" key="16">
    <source>
        <dbReference type="Proteomes" id="UP000095558"/>
    </source>
</evidence>
<evidence type="ECO:0000256" key="12">
    <source>
        <dbReference type="ARBA" id="ARBA00023157"/>
    </source>
</evidence>
<dbReference type="RefSeq" id="WP_055277223.1">
    <property type="nucleotide sequence ID" value="NZ_CYZV01000027.1"/>
</dbReference>
<dbReference type="GO" id="GO:0030158">
    <property type="term" value="F:protein xylosyltransferase activity"/>
    <property type="evidence" value="ECO:0007669"/>
    <property type="project" value="InterPro"/>
</dbReference>
<comment type="subcellular location">
    <subcellularLocation>
        <location evidence="2">Endoplasmic reticulum membrane</location>
        <topology evidence="2">Single-pass type II membrane protein</topology>
    </subcellularLocation>
    <subcellularLocation>
        <location evidence="1">Golgi apparatus membrane</location>
        <topology evidence="1">Single-pass type II membrane protein</topology>
    </subcellularLocation>
</comment>
<keyword evidence="11" id="KW-0472">Membrane</keyword>
<name>A0A174FGH6_9CLOT</name>
<gene>
    <name evidence="15" type="ORF">ERS852470_02504</name>
</gene>
<evidence type="ECO:0000256" key="9">
    <source>
        <dbReference type="ARBA" id="ARBA00022989"/>
    </source>
</evidence>